<dbReference type="OrthoDB" id="769570at2"/>
<evidence type="ECO:0000256" key="1">
    <source>
        <dbReference type="SAM" id="Phobius"/>
    </source>
</evidence>
<protein>
    <submittedName>
        <fullName evidence="2">Uncharacterized protein</fullName>
    </submittedName>
</protein>
<dbReference type="RefSeq" id="WP_072555947.1">
    <property type="nucleotide sequence ID" value="NZ_CP018155.1"/>
</dbReference>
<keyword evidence="1" id="KW-1133">Transmembrane helix</keyword>
<evidence type="ECO:0000313" key="3">
    <source>
        <dbReference type="Proteomes" id="UP000181898"/>
    </source>
</evidence>
<keyword evidence="1" id="KW-0812">Transmembrane</keyword>
<dbReference type="Proteomes" id="UP000181898">
    <property type="component" value="Chromosome"/>
</dbReference>
<gene>
    <name evidence="2" type="ORF">LPB136_08665</name>
</gene>
<evidence type="ECO:0000313" key="2">
    <source>
        <dbReference type="EMBL" id="APG65422.1"/>
    </source>
</evidence>
<keyword evidence="3" id="KW-1185">Reference proteome</keyword>
<dbReference type="EMBL" id="CP018155">
    <property type="protein sequence ID" value="APG65422.1"/>
    <property type="molecule type" value="Genomic_DNA"/>
</dbReference>
<feature type="transmembrane region" description="Helical" evidence="1">
    <location>
        <begin position="38"/>
        <end position="56"/>
    </location>
</feature>
<name>A0A1L3JK05_9FLAO</name>
<dbReference type="KEGG" id="ten:LPB136_08665"/>
<proteinExistence type="predicted"/>
<sequence length="180" mass="21198">MGFGFNLGMIFIILPLTLILFLLGAITKKGGFFKAIGCIWIPILCLIGLSVIMSIFPDTSVLEKEDYYGEYIIDRNFFKGKQADWQYNHFRMEITENDSIFLYTMENGKIISINKGTISTVKPYSSERLVLKMNEPNHHITETNPTTYRKSWWNFYLVFKSKKFHNMYFRKGKWEKIKTE</sequence>
<dbReference type="AlphaFoldDB" id="A0A1L3JK05"/>
<feature type="transmembrane region" description="Helical" evidence="1">
    <location>
        <begin position="6"/>
        <end position="26"/>
    </location>
</feature>
<reference evidence="2 3" key="1">
    <citation type="submission" date="2016-11" db="EMBL/GenBank/DDBJ databases">
        <title>Tenacibaculum sp. LPB0136, isolated from marine environment.</title>
        <authorList>
            <person name="Kim E."/>
            <person name="Yi H."/>
        </authorList>
    </citation>
    <scope>NUCLEOTIDE SEQUENCE [LARGE SCALE GENOMIC DNA]</scope>
    <source>
        <strain evidence="2 3">LPB0136</strain>
    </source>
</reference>
<organism evidence="2 3">
    <name type="scientific">Tenacibaculum todarodis</name>
    <dbReference type="NCBI Taxonomy" id="1850252"/>
    <lineage>
        <taxon>Bacteria</taxon>
        <taxon>Pseudomonadati</taxon>
        <taxon>Bacteroidota</taxon>
        <taxon>Flavobacteriia</taxon>
        <taxon>Flavobacteriales</taxon>
        <taxon>Flavobacteriaceae</taxon>
        <taxon>Tenacibaculum</taxon>
    </lineage>
</organism>
<accession>A0A1L3JK05</accession>
<keyword evidence="1" id="KW-0472">Membrane</keyword>